<evidence type="ECO:0000256" key="7">
    <source>
        <dbReference type="PIRNR" id="PIRNR017300"/>
    </source>
</evidence>
<organism evidence="9 10">
    <name type="scientific">Canis lupus dingo</name>
    <name type="common">dingo</name>
    <dbReference type="NCBI Taxonomy" id="286419"/>
    <lineage>
        <taxon>Eukaryota</taxon>
        <taxon>Metazoa</taxon>
        <taxon>Chordata</taxon>
        <taxon>Craniata</taxon>
        <taxon>Vertebrata</taxon>
        <taxon>Euteleostomi</taxon>
        <taxon>Mammalia</taxon>
        <taxon>Eutheria</taxon>
        <taxon>Laurasiatheria</taxon>
        <taxon>Carnivora</taxon>
        <taxon>Caniformia</taxon>
        <taxon>Canidae</taxon>
        <taxon>Canis</taxon>
    </lineage>
</organism>
<dbReference type="Pfam" id="PF04006">
    <property type="entry name" value="Mpp10"/>
    <property type="match status" value="1"/>
</dbReference>
<dbReference type="InterPro" id="IPR012173">
    <property type="entry name" value="Mpp10"/>
</dbReference>
<feature type="compositionally biased region" description="Basic and acidic residues" evidence="8">
    <location>
        <begin position="346"/>
        <end position="359"/>
    </location>
</feature>
<sequence length="678" mass="77979">MAPRVWRRQTLERCLKEVGKATGQPECFLTIQDELASNFTSLTKVLYDFNKILENGRMHGSPLQKLVIDNFDDEQIWQQLELQNEPILQYFQNAVSKTIKDEDISLLPEIEERECEEDGSEVESDGQEALKQDVVEEEVADLSGNNPKGDERAKNLSKVDLRKSPVFSDEDSDLDFDISKLEQQSKVPDKVPRKLREKSVVDDKFFKLSEMETFLENMEKEEQQKDDEEEEDIDFFEDINSDEDEGELFGSQKPKSGKSSRNLKYKDFFDPVESDEDLASVHDELGSNEEEEEIADEEESISEMDEDNDLEESEDSKQHKETSKRVTFALPNDDESEDTSILNVQKDSDDVKSSFEKRQEKMNEKIASLEKELLEKKPWQLQGEVTAQKRPENSLLEETLHFDHAVRMAPVITEETTLQLEDIIKQRIRDQAWDDVVRKEKPKEDAYEYKKRLTLDHEKSKLSLAEIYEQEYIKLNQQKTAEEENPEHKEIQKMMDSLFLKLDALSNFHFIPKPPVPEIKVVSNLPALTMEEVAPVSVSDAALLAPEEVKEKNKAGDVKTAAEKTATDKKRERRKKKYQKHMKLKEKEKRRKLLEKNNPDQAGKYTKAVASEKLKQLTKTGKASLLKVRMQERNLLKGAFMGTAVESVRDIHSTVCQPADAACLPPACPARGFWPLAG</sequence>
<dbReference type="GeneTree" id="ENSGT00390000011359"/>
<evidence type="ECO:0000256" key="8">
    <source>
        <dbReference type="SAM" id="MobiDB-lite"/>
    </source>
</evidence>
<dbReference type="Proteomes" id="UP000694391">
    <property type="component" value="Unplaced"/>
</dbReference>
<dbReference type="GO" id="GO:0034457">
    <property type="term" value="C:Mpp10 complex"/>
    <property type="evidence" value="ECO:0007669"/>
    <property type="project" value="UniProtKB-UniRule"/>
</dbReference>
<dbReference type="PIRSF" id="PIRSF017300">
    <property type="entry name" value="snoRNP_Mpp10"/>
    <property type="match status" value="1"/>
</dbReference>
<dbReference type="GO" id="GO:0006364">
    <property type="term" value="P:rRNA processing"/>
    <property type="evidence" value="ECO:0007669"/>
    <property type="project" value="UniProtKB-KW"/>
</dbReference>
<dbReference type="GO" id="GO:0042274">
    <property type="term" value="P:ribosomal small subunit biogenesis"/>
    <property type="evidence" value="ECO:0007669"/>
    <property type="project" value="Ensembl"/>
</dbReference>
<dbReference type="PANTHER" id="PTHR17039:SF0">
    <property type="entry name" value="U3 SMALL NUCLEOLAR RIBONUCLEOPROTEIN PROTEIN MPP10"/>
    <property type="match status" value="1"/>
</dbReference>
<name>A0A8C0LHL3_CANLU</name>
<feature type="compositionally biased region" description="Basic and acidic residues" evidence="8">
    <location>
        <begin position="148"/>
        <end position="163"/>
    </location>
</feature>
<proteinExistence type="inferred from homology"/>
<feature type="compositionally biased region" description="Basic and acidic residues" evidence="8">
    <location>
        <begin position="315"/>
        <end position="324"/>
    </location>
</feature>
<feature type="compositionally biased region" description="Acidic residues" evidence="8">
    <location>
        <begin position="224"/>
        <end position="247"/>
    </location>
</feature>
<protein>
    <recommendedName>
        <fullName evidence="7">U3 small nucleolar ribonucleoprotein protein MPP10</fullName>
    </recommendedName>
</protein>
<comment type="similarity">
    <text evidence="6 7">Belongs to the MPP10 family.</text>
</comment>
<evidence type="ECO:0000256" key="2">
    <source>
        <dbReference type="ARBA" id="ARBA00022517"/>
    </source>
</evidence>
<reference evidence="9" key="2">
    <citation type="submission" date="2025-09" db="UniProtKB">
        <authorList>
            <consortium name="Ensembl"/>
        </authorList>
    </citation>
    <scope>IDENTIFICATION</scope>
</reference>
<evidence type="ECO:0000256" key="1">
    <source>
        <dbReference type="ARBA" id="ARBA00004604"/>
    </source>
</evidence>
<feature type="region of interest" description="Disordered" evidence="8">
    <location>
        <begin position="215"/>
        <end position="359"/>
    </location>
</feature>
<dbReference type="PANTHER" id="PTHR17039">
    <property type="entry name" value="U3 SMALL NUCLEOLAR RIBONUCLEOPROTEIN PROTEIN MPP10"/>
    <property type="match status" value="1"/>
</dbReference>
<feature type="region of interest" description="Disordered" evidence="8">
    <location>
        <begin position="554"/>
        <end position="600"/>
    </location>
</feature>
<feature type="region of interest" description="Disordered" evidence="8">
    <location>
        <begin position="138"/>
        <end position="193"/>
    </location>
</feature>
<keyword evidence="2 7" id="KW-0690">Ribosome biogenesis</keyword>
<feature type="compositionally biased region" description="Acidic residues" evidence="8">
    <location>
        <begin position="286"/>
        <end position="314"/>
    </location>
</feature>
<dbReference type="Ensembl" id="ENSCAFT00020035266.1">
    <property type="protein sequence ID" value="ENSCAFP00020030577.1"/>
    <property type="gene ID" value="ENSCAFG00020023836.1"/>
</dbReference>
<dbReference type="AlphaFoldDB" id="A0A8C0LHL3"/>
<accession>A0A8C0LHL3</accession>
<evidence type="ECO:0000256" key="3">
    <source>
        <dbReference type="ARBA" id="ARBA00022552"/>
    </source>
</evidence>
<dbReference type="GO" id="GO:0005694">
    <property type="term" value="C:chromosome"/>
    <property type="evidence" value="ECO:0007669"/>
    <property type="project" value="Ensembl"/>
</dbReference>
<evidence type="ECO:0000256" key="5">
    <source>
        <dbReference type="ARBA" id="ARBA00023274"/>
    </source>
</evidence>
<keyword evidence="4 7" id="KW-0539">Nucleus</keyword>
<keyword evidence="3 7" id="KW-0698">rRNA processing</keyword>
<dbReference type="GO" id="GO:0032040">
    <property type="term" value="C:small-subunit processome"/>
    <property type="evidence" value="ECO:0007669"/>
    <property type="project" value="Ensembl"/>
</dbReference>
<feature type="compositionally biased region" description="Basic and acidic residues" evidence="8">
    <location>
        <begin position="554"/>
        <end position="570"/>
    </location>
</feature>
<keyword evidence="5 7" id="KW-0687">Ribonucleoprotein</keyword>
<keyword evidence="10" id="KW-1185">Reference proteome</keyword>
<evidence type="ECO:0000313" key="10">
    <source>
        <dbReference type="Proteomes" id="UP000694391"/>
    </source>
</evidence>
<evidence type="ECO:0000313" key="9">
    <source>
        <dbReference type="Ensembl" id="ENSCAFP00020030577.1"/>
    </source>
</evidence>
<comment type="function">
    <text evidence="7">Component of the 60-80S U3 small nucleolar ribonucleoprotein (U3 snoRNP). Required for the early cleavages during pre-18S ribosomal RNA processing.</text>
</comment>
<feature type="compositionally biased region" description="Basic residues" evidence="8">
    <location>
        <begin position="571"/>
        <end position="593"/>
    </location>
</feature>
<evidence type="ECO:0000256" key="4">
    <source>
        <dbReference type="ARBA" id="ARBA00023242"/>
    </source>
</evidence>
<comment type="subcellular location">
    <subcellularLocation>
        <location evidence="1 7">Nucleus</location>
        <location evidence="1 7">Nucleolus</location>
    </subcellularLocation>
</comment>
<dbReference type="GO" id="GO:0005732">
    <property type="term" value="C:sno(s)RNA-containing ribonucleoprotein complex"/>
    <property type="evidence" value="ECO:0007669"/>
    <property type="project" value="UniProtKB-UniRule"/>
</dbReference>
<evidence type="ECO:0000256" key="6">
    <source>
        <dbReference type="ARBA" id="ARBA00029455"/>
    </source>
</evidence>
<reference evidence="9" key="1">
    <citation type="submission" date="2025-08" db="UniProtKB">
        <authorList>
            <consortium name="Ensembl"/>
        </authorList>
    </citation>
    <scope>IDENTIFICATION</scope>
</reference>
<gene>
    <name evidence="9" type="primary">MPHOSPH10</name>
</gene>